<dbReference type="eggNOG" id="COG0715">
    <property type="taxonomic scope" value="Bacteria"/>
</dbReference>
<dbReference type="EMBL" id="CP000463">
    <property type="protein sequence ID" value="ABJ07127.1"/>
    <property type="molecule type" value="Genomic_DNA"/>
</dbReference>
<evidence type="ECO:0000256" key="1">
    <source>
        <dbReference type="ARBA" id="ARBA00004418"/>
    </source>
</evidence>
<dbReference type="InterPro" id="IPR015168">
    <property type="entry name" value="SsuA/THI5"/>
</dbReference>
<dbReference type="AlphaFoldDB" id="Q07LQ7"/>
<keyword evidence="4 7" id="KW-0732">Signal</keyword>
<dbReference type="GO" id="GO:0042626">
    <property type="term" value="F:ATPase-coupled transmembrane transporter activity"/>
    <property type="evidence" value="ECO:0007669"/>
    <property type="project" value="InterPro"/>
</dbReference>
<evidence type="ECO:0000313" key="9">
    <source>
        <dbReference type="EMBL" id="ABJ07127.1"/>
    </source>
</evidence>
<dbReference type="InterPro" id="IPR001638">
    <property type="entry name" value="Solute-binding_3/MltF_N"/>
</dbReference>
<dbReference type="NCBIfam" id="TIGR01728">
    <property type="entry name" value="SsuA_fam"/>
    <property type="match status" value="1"/>
</dbReference>
<evidence type="ECO:0000256" key="4">
    <source>
        <dbReference type="ARBA" id="ARBA00022729"/>
    </source>
</evidence>
<feature type="chain" id="PRO_5004165839" description="Putative aliphatic sulfonates-binding protein" evidence="7">
    <location>
        <begin position="28"/>
        <end position="318"/>
    </location>
</feature>
<dbReference type="PANTHER" id="PTHR30024:SF42">
    <property type="entry name" value="ALIPHATIC SULFONATES-BINDING PROTEIN-RELATED"/>
    <property type="match status" value="1"/>
</dbReference>
<comment type="subcellular location">
    <subcellularLocation>
        <location evidence="1">Periplasm</location>
    </subcellularLocation>
</comment>
<dbReference type="KEGG" id="rpe:RPE_3192"/>
<evidence type="ECO:0000259" key="8">
    <source>
        <dbReference type="SMART" id="SM00062"/>
    </source>
</evidence>
<dbReference type="InterPro" id="IPR006311">
    <property type="entry name" value="TAT_signal"/>
</dbReference>
<dbReference type="STRING" id="316055.RPE_3192"/>
<dbReference type="InterPro" id="IPR010067">
    <property type="entry name" value="ABC_SsuA_sub-bd"/>
</dbReference>
<keyword evidence="3" id="KW-0813">Transport</keyword>
<comment type="similarity">
    <text evidence="2">Belongs to the bacterial solute-binding protein SsuA/TauA family.</text>
</comment>
<comment type="function">
    <text evidence="5">Part of a binding-protein-dependent transport system for aliphatic sulfonates. Putative binding protein.</text>
</comment>
<evidence type="ECO:0000256" key="2">
    <source>
        <dbReference type="ARBA" id="ARBA00010742"/>
    </source>
</evidence>
<dbReference type="PROSITE" id="PS51318">
    <property type="entry name" value="TAT"/>
    <property type="match status" value="1"/>
</dbReference>
<evidence type="ECO:0000256" key="5">
    <source>
        <dbReference type="ARBA" id="ARBA00055538"/>
    </source>
</evidence>
<gene>
    <name evidence="9" type="ordered locus">RPE_3192</name>
</gene>
<dbReference type="SMART" id="SM00062">
    <property type="entry name" value="PBPb"/>
    <property type="match status" value="1"/>
</dbReference>
<reference evidence="9" key="1">
    <citation type="submission" date="2006-09" db="EMBL/GenBank/DDBJ databases">
        <title>Complete sequence of Rhodopseudomonas palustris BisA53.</title>
        <authorList>
            <consortium name="US DOE Joint Genome Institute"/>
            <person name="Copeland A."/>
            <person name="Lucas S."/>
            <person name="Lapidus A."/>
            <person name="Barry K."/>
            <person name="Detter J.C."/>
            <person name="Glavina del Rio T."/>
            <person name="Hammon N."/>
            <person name="Israni S."/>
            <person name="Dalin E."/>
            <person name="Tice H."/>
            <person name="Pitluck S."/>
            <person name="Chain P."/>
            <person name="Malfatti S."/>
            <person name="Shin M."/>
            <person name="Vergez L."/>
            <person name="Schmutz J."/>
            <person name="Larimer F."/>
            <person name="Land M."/>
            <person name="Hauser L."/>
            <person name="Pelletier D.A."/>
            <person name="Kyrpides N."/>
            <person name="Kim E."/>
            <person name="Harwood C.S."/>
            <person name="Oda Y."/>
            <person name="Richardson P."/>
        </authorList>
    </citation>
    <scope>NUCLEOTIDE SEQUENCE [LARGE SCALE GENOMIC DNA]</scope>
    <source>
        <strain evidence="9">BisA53</strain>
    </source>
</reference>
<proteinExistence type="inferred from homology"/>
<evidence type="ECO:0000256" key="6">
    <source>
        <dbReference type="ARBA" id="ARBA00070228"/>
    </source>
</evidence>
<accession>Q07LQ7</accession>
<feature type="signal peptide" evidence="7">
    <location>
        <begin position="1"/>
        <end position="27"/>
    </location>
</feature>
<organism evidence="9">
    <name type="scientific">Rhodopseudomonas palustris (strain BisA53)</name>
    <dbReference type="NCBI Taxonomy" id="316055"/>
    <lineage>
        <taxon>Bacteria</taxon>
        <taxon>Pseudomonadati</taxon>
        <taxon>Pseudomonadota</taxon>
        <taxon>Alphaproteobacteria</taxon>
        <taxon>Hyphomicrobiales</taxon>
        <taxon>Nitrobacteraceae</taxon>
        <taxon>Rhodopseudomonas</taxon>
    </lineage>
</organism>
<dbReference type="PANTHER" id="PTHR30024">
    <property type="entry name" value="ALIPHATIC SULFONATES-BINDING PROTEIN-RELATED"/>
    <property type="match status" value="1"/>
</dbReference>
<dbReference type="Pfam" id="PF09084">
    <property type="entry name" value="NMT1"/>
    <property type="match status" value="1"/>
</dbReference>
<evidence type="ECO:0000256" key="3">
    <source>
        <dbReference type="ARBA" id="ARBA00022448"/>
    </source>
</evidence>
<dbReference type="SUPFAM" id="SSF53850">
    <property type="entry name" value="Periplasmic binding protein-like II"/>
    <property type="match status" value="1"/>
</dbReference>
<dbReference type="HOGENOM" id="CLU_028871_2_0_5"/>
<protein>
    <recommendedName>
        <fullName evidence="6">Putative aliphatic sulfonates-binding protein</fullName>
    </recommendedName>
</protein>
<dbReference type="FunFam" id="3.40.190.10:FF:000050">
    <property type="entry name" value="Sulfonate ABC transporter substrate-binding protein"/>
    <property type="match status" value="1"/>
</dbReference>
<feature type="domain" description="Solute-binding protein family 3/N-terminal" evidence="8">
    <location>
        <begin position="32"/>
        <end position="247"/>
    </location>
</feature>
<name>Q07LQ7_RHOP5</name>
<sequence length="318" mass="34264">MQRTRRNMMQIAAALAALVLSPLAASADGLKEVRIGFQKAGIFPAVKQRHTVEDAFKAQGLSVKWVEFAFGPPLLEALNTGNIDYGYTGDTPPVFAQAARANLLYVAALPSAGKNEAIIVPVDSPIQSLADLKGKRVGFAKGSSAHNTTVAGLEKAGLSYSDITPVYLAPADAVPAFNGGNLDAWTIWDPYLALAEKGKIRVIAQAKDIHEANAFFLANRDFTGKHPDIVAKLNQIFADESRWANDHRADIARSLHDTTGIELEAVSKAVDRSVFLVTPVTDKVIATQQTVADRFHKLGLIPKAVDVKEIVWTWTPGS</sequence>
<dbReference type="GO" id="GO:0016020">
    <property type="term" value="C:membrane"/>
    <property type="evidence" value="ECO:0007669"/>
    <property type="project" value="InterPro"/>
</dbReference>
<evidence type="ECO:0000256" key="7">
    <source>
        <dbReference type="SAM" id="SignalP"/>
    </source>
</evidence>
<dbReference type="GO" id="GO:0042597">
    <property type="term" value="C:periplasmic space"/>
    <property type="evidence" value="ECO:0007669"/>
    <property type="project" value="UniProtKB-SubCell"/>
</dbReference>
<dbReference type="Gene3D" id="3.40.190.10">
    <property type="entry name" value="Periplasmic binding protein-like II"/>
    <property type="match status" value="2"/>
</dbReference>
<dbReference type="OrthoDB" id="6522570at2"/>